<evidence type="ECO:0000313" key="1">
    <source>
        <dbReference type="EMBL" id="MBU5677916.1"/>
    </source>
</evidence>
<sequence>MIQVSDKFKTAIYAPTRKTTAKVTFEILDVGAFENNTKTVISQAEISRLDQLTNKVRGMTSKYATYERNYFRLDGSFVIPPKTTDAGFEVGWWSGDICDSEGAFNPYQVIEILLDEESSSIGLTISFDILANEYATDFDIAVYKADNTLLHSQSVIGNIEPVYALTKPLDDYKKVIVTIKKWGKGYHRARITEIDFGVIREYSDNSLIKLNLLEEINTTSETLPASELKFTVDNSNKEFNILNPEGFYRFLQQRQEAALELGVEISPDTFEYVKMGNFYLSEWQSDEGALTTTFTAKNIIDLLDNYDMENLVAKNTNLYDLAVELFTVAKITRYEIDIALKGITTQAIYKKVTCRQLLQCICIAGMAVAFTDREGRLIVKQLTNNTPIDNITFDNIYKEPQIKLDKLVSSVEVSIYDKGEVTNIYKANGTITGGATLKVENTLINNIAIAQSVAEWILSESNLRALYDVNWRQNPALDLGDIITLEDSYGANKPSRIIKQEFEYQGYLSGKITTKGGV</sequence>
<dbReference type="EMBL" id="JAHLQK010000006">
    <property type="protein sequence ID" value="MBU5677916.1"/>
    <property type="molecule type" value="Genomic_DNA"/>
</dbReference>
<dbReference type="RefSeq" id="WP_216419026.1">
    <property type="nucleotide sequence ID" value="NZ_JAHLQK010000006.1"/>
</dbReference>
<name>A0ABS6G600_9FIRM</name>
<proteinExistence type="predicted"/>
<evidence type="ECO:0008006" key="3">
    <source>
        <dbReference type="Google" id="ProtNLM"/>
    </source>
</evidence>
<reference evidence="1 2" key="1">
    <citation type="submission" date="2021-06" db="EMBL/GenBank/DDBJ databases">
        <authorList>
            <person name="Sun Q."/>
            <person name="Li D."/>
        </authorList>
    </citation>
    <scope>NUCLEOTIDE SEQUENCE [LARGE SCALE GENOMIC DNA]</scope>
    <source>
        <strain evidence="1 2">MSJ-5</strain>
    </source>
</reference>
<protein>
    <recommendedName>
        <fullName evidence="3">Phage minor structural protein, N-terminal region</fullName>
    </recommendedName>
</protein>
<comment type="caution">
    <text evidence="1">The sequence shown here is derived from an EMBL/GenBank/DDBJ whole genome shotgun (WGS) entry which is preliminary data.</text>
</comment>
<dbReference type="Proteomes" id="UP000779508">
    <property type="component" value="Unassembled WGS sequence"/>
</dbReference>
<gene>
    <name evidence="1" type="ORF">KQI88_15975</name>
</gene>
<evidence type="ECO:0000313" key="2">
    <source>
        <dbReference type="Proteomes" id="UP000779508"/>
    </source>
</evidence>
<accession>A0ABS6G600</accession>
<keyword evidence="2" id="KW-1185">Reference proteome</keyword>
<organism evidence="1 2">
    <name type="scientific">Alkaliphilus flagellatus</name>
    <dbReference type="NCBI Taxonomy" id="2841507"/>
    <lineage>
        <taxon>Bacteria</taxon>
        <taxon>Bacillati</taxon>
        <taxon>Bacillota</taxon>
        <taxon>Clostridia</taxon>
        <taxon>Peptostreptococcales</taxon>
        <taxon>Natronincolaceae</taxon>
        <taxon>Alkaliphilus</taxon>
    </lineage>
</organism>